<dbReference type="OrthoDB" id="364880at2759"/>
<keyword evidence="8" id="KW-1185">Reference proteome</keyword>
<evidence type="ECO:0000313" key="8">
    <source>
        <dbReference type="Proteomes" id="UP000324897"/>
    </source>
</evidence>
<sequence length="145" mass="17175">MRKKPGERYVTIAPPQVILPSYKEMVKGQAWRRSKKKERVHDSQKNEELKIKDESMSSTQRQGKKKARNGRAQKIQAIFNFTFITTKVFNFTNKIQRLASHLELHKKDFSSERGLRRLLGKRQCLLAYLAKKNRVRMENKIYLII</sequence>
<gene>
    <name evidence="7" type="ORF">EJB05_16027</name>
</gene>
<proteinExistence type="inferred from homology"/>
<dbReference type="PANTHER" id="PTHR23321">
    <property type="entry name" value="RIBOSOMAL PROTEIN S15, BACTERIAL AND ORGANELLAR"/>
    <property type="match status" value="1"/>
</dbReference>
<dbReference type="Proteomes" id="UP000324897">
    <property type="component" value="Unassembled WGS sequence"/>
</dbReference>
<feature type="compositionally biased region" description="Basic residues" evidence="6">
    <location>
        <begin position="62"/>
        <end position="71"/>
    </location>
</feature>
<name>A0A5J9VDY4_9POAL</name>
<comment type="similarity">
    <text evidence="1 5">Belongs to the universal ribosomal protein uS15 family.</text>
</comment>
<dbReference type="Pfam" id="PF00312">
    <property type="entry name" value="Ribosomal_S15"/>
    <property type="match status" value="1"/>
</dbReference>
<evidence type="ECO:0000313" key="7">
    <source>
        <dbReference type="EMBL" id="TVU34196.1"/>
    </source>
</evidence>
<evidence type="ECO:0000256" key="5">
    <source>
        <dbReference type="RuleBase" id="RU003919"/>
    </source>
</evidence>
<dbReference type="EMBL" id="RWGY01000009">
    <property type="protein sequence ID" value="TVU34196.1"/>
    <property type="molecule type" value="Genomic_DNA"/>
</dbReference>
<dbReference type="GO" id="GO:0003735">
    <property type="term" value="F:structural constituent of ribosome"/>
    <property type="evidence" value="ECO:0007669"/>
    <property type="project" value="InterPro"/>
</dbReference>
<accession>A0A5J9VDY4</accession>
<dbReference type="GO" id="GO:0005737">
    <property type="term" value="C:cytoplasm"/>
    <property type="evidence" value="ECO:0007669"/>
    <property type="project" value="UniProtKB-ARBA"/>
</dbReference>
<keyword evidence="2 5" id="KW-0689">Ribosomal protein</keyword>
<dbReference type="Gene3D" id="1.10.287.10">
    <property type="entry name" value="S15/NS1, RNA-binding"/>
    <property type="match status" value="1"/>
</dbReference>
<dbReference type="GO" id="GO:0005840">
    <property type="term" value="C:ribosome"/>
    <property type="evidence" value="ECO:0007669"/>
    <property type="project" value="UniProtKB-KW"/>
</dbReference>
<dbReference type="InterPro" id="IPR005290">
    <property type="entry name" value="Ribosomal_uS15_bac-type"/>
</dbReference>
<evidence type="ECO:0000256" key="6">
    <source>
        <dbReference type="SAM" id="MobiDB-lite"/>
    </source>
</evidence>
<dbReference type="GO" id="GO:1990904">
    <property type="term" value="C:ribonucleoprotein complex"/>
    <property type="evidence" value="ECO:0007669"/>
    <property type="project" value="UniProtKB-KW"/>
</dbReference>
<evidence type="ECO:0000256" key="2">
    <source>
        <dbReference type="ARBA" id="ARBA00022980"/>
    </source>
</evidence>
<dbReference type="InterPro" id="IPR000589">
    <property type="entry name" value="Ribosomal_uS15"/>
</dbReference>
<dbReference type="Gramene" id="TVU34196">
    <property type="protein sequence ID" value="TVU34196"/>
    <property type="gene ID" value="EJB05_16027"/>
</dbReference>
<dbReference type="InterPro" id="IPR009068">
    <property type="entry name" value="uS15_NS1_RNA-bd_sf"/>
</dbReference>
<reference evidence="7 8" key="1">
    <citation type="journal article" date="2019" name="Sci. Rep.">
        <title>A high-quality genome of Eragrostis curvula grass provides insights into Poaceae evolution and supports new strategies to enhance forage quality.</title>
        <authorList>
            <person name="Carballo J."/>
            <person name="Santos B.A.C.M."/>
            <person name="Zappacosta D."/>
            <person name="Garbus I."/>
            <person name="Selva J.P."/>
            <person name="Gallo C.A."/>
            <person name="Diaz A."/>
            <person name="Albertini E."/>
            <person name="Caccamo M."/>
            <person name="Echenique V."/>
        </authorList>
    </citation>
    <scope>NUCLEOTIDE SEQUENCE [LARGE SCALE GENOMIC DNA]</scope>
    <source>
        <strain evidence="8">cv. Victoria</strain>
        <tissue evidence="7">Leaf</tissue>
    </source>
</reference>
<dbReference type="SMART" id="SM01387">
    <property type="entry name" value="Ribosomal_S15"/>
    <property type="match status" value="1"/>
</dbReference>
<evidence type="ECO:0000256" key="4">
    <source>
        <dbReference type="ARBA" id="ARBA00035250"/>
    </source>
</evidence>
<feature type="region of interest" description="Disordered" evidence="6">
    <location>
        <begin position="30"/>
        <end position="71"/>
    </location>
</feature>
<dbReference type="SUPFAM" id="SSF47060">
    <property type="entry name" value="S15/NS1 RNA-binding domain"/>
    <property type="match status" value="1"/>
</dbReference>
<comment type="caution">
    <text evidence="7">The sequence shown here is derived from an EMBL/GenBank/DDBJ whole genome shotgun (WGS) entry which is preliminary data.</text>
</comment>
<dbReference type="CDD" id="cd00353">
    <property type="entry name" value="Ribosomal_S15p_S13e"/>
    <property type="match status" value="1"/>
</dbReference>
<dbReference type="AlphaFoldDB" id="A0A5J9VDY4"/>
<evidence type="ECO:0000256" key="3">
    <source>
        <dbReference type="ARBA" id="ARBA00023274"/>
    </source>
</evidence>
<feature type="non-terminal residue" evidence="7">
    <location>
        <position position="1"/>
    </location>
</feature>
<evidence type="ECO:0000256" key="1">
    <source>
        <dbReference type="ARBA" id="ARBA00008434"/>
    </source>
</evidence>
<keyword evidence="3 5" id="KW-0687">Ribonucleoprotein</keyword>
<dbReference type="PROSITE" id="PS00362">
    <property type="entry name" value="RIBOSOMAL_S15"/>
    <property type="match status" value="1"/>
</dbReference>
<feature type="compositionally biased region" description="Basic and acidic residues" evidence="6">
    <location>
        <begin position="39"/>
        <end position="55"/>
    </location>
</feature>
<dbReference type="PANTHER" id="PTHR23321:SF26">
    <property type="entry name" value="SMALL RIBOSOMAL SUBUNIT PROTEIN US15M"/>
    <property type="match status" value="1"/>
</dbReference>
<organism evidence="7 8">
    <name type="scientific">Eragrostis curvula</name>
    <name type="common">weeping love grass</name>
    <dbReference type="NCBI Taxonomy" id="38414"/>
    <lineage>
        <taxon>Eukaryota</taxon>
        <taxon>Viridiplantae</taxon>
        <taxon>Streptophyta</taxon>
        <taxon>Embryophyta</taxon>
        <taxon>Tracheophyta</taxon>
        <taxon>Spermatophyta</taxon>
        <taxon>Magnoliopsida</taxon>
        <taxon>Liliopsida</taxon>
        <taxon>Poales</taxon>
        <taxon>Poaceae</taxon>
        <taxon>PACMAD clade</taxon>
        <taxon>Chloridoideae</taxon>
        <taxon>Eragrostideae</taxon>
        <taxon>Eragrostidinae</taxon>
        <taxon>Eragrostis</taxon>
    </lineage>
</organism>
<dbReference type="GO" id="GO:0006412">
    <property type="term" value="P:translation"/>
    <property type="evidence" value="ECO:0007669"/>
    <property type="project" value="InterPro"/>
</dbReference>
<protein>
    <recommendedName>
        <fullName evidence="4">Small ribosomal subunit protein uS15c</fullName>
    </recommendedName>
</protein>